<keyword evidence="2" id="KW-0732">Signal</keyword>
<name>A0ABZ0HP74_9HYPH</name>
<dbReference type="EMBL" id="CP136862">
    <property type="protein sequence ID" value="WOJ88978.1"/>
    <property type="molecule type" value="Genomic_DNA"/>
</dbReference>
<accession>A0ABZ0HP74</accession>
<feature type="region of interest" description="Disordered" evidence="1">
    <location>
        <begin position="49"/>
        <end position="126"/>
    </location>
</feature>
<proteinExistence type="predicted"/>
<feature type="chain" id="PRO_5046134506" evidence="2">
    <location>
        <begin position="22"/>
        <end position="126"/>
    </location>
</feature>
<feature type="compositionally biased region" description="Basic and acidic residues" evidence="1">
    <location>
        <begin position="78"/>
        <end position="89"/>
    </location>
</feature>
<evidence type="ECO:0000256" key="1">
    <source>
        <dbReference type="SAM" id="MobiDB-lite"/>
    </source>
</evidence>
<gene>
    <name evidence="3" type="ORF">RZS28_14360</name>
</gene>
<reference evidence="3 4" key="1">
    <citation type="submission" date="2023-10" db="EMBL/GenBank/DDBJ databases">
        <title>Novel methanotroph of the genus Methylocapsa from a subarctic wetland.</title>
        <authorList>
            <person name="Belova S.E."/>
            <person name="Oshkin I.Y."/>
            <person name="Miroshnikov K."/>
            <person name="Dedysh S.N."/>
        </authorList>
    </citation>
    <scope>NUCLEOTIDE SEQUENCE [LARGE SCALE GENOMIC DNA]</scope>
    <source>
        <strain evidence="3 4">RX1</strain>
    </source>
</reference>
<evidence type="ECO:0000256" key="2">
    <source>
        <dbReference type="SAM" id="SignalP"/>
    </source>
</evidence>
<organism evidence="3 4">
    <name type="scientific">Methylocapsa polymorpha</name>
    <dbReference type="NCBI Taxonomy" id="3080828"/>
    <lineage>
        <taxon>Bacteria</taxon>
        <taxon>Pseudomonadati</taxon>
        <taxon>Pseudomonadota</taxon>
        <taxon>Alphaproteobacteria</taxon>
        <taxon>Hyphomicrobiales</taxon>
        <taxon>Beijerinckiaceae</taxon>
        <taxon>Methylocapsa</taxon>
    </lineage>
</organism>
<feature type="compositionally biased region" description="Basic and acidic residues" evidence="1">
    <location>
        <begin position="49"/>
        <end position="59"/>
    </location>
</feature>
<protein>
    <submittedName>
        <fullName evidence="3">Uncharacterized protein</fullName>
    </submittedName>
</protein>
<dbReference type="PROSITE" id="PS51257">
    <property type="entry name" value="PROKAR_LIPOPROTEIN"/>
    <property type="match status" value="1"/>
</dbReference>
<dbReference type="RefSeq" id="WP_407338416.1">
    <property type="nucleotide sequence ID" value="NZ_CP136862.1"/>
</dbReference>
<dbReference type="Proteomes" id="UP001626536">
    <property type="component" value="Chromosome"/>
</dbReference>
<feature type="signal peptide" evidence="2">
    <location>
        <begin position="1"/>
        <end position="21"/>
    </location>
</feature>
<evidence type="ECO:0000313" key="3">
    <source>
        <dbReference type="EMBL" id="WOJ88978.1"/>
    </source>
</evidence>
<sequence>MALVRTAALWAFLFACPGLHAEDEKKTGGSPLDTIMHTKIWADVPEAKDFVRQSRRPSEDLDYQPVTGADPTRPTPRSKSELEALKSELESGIAHNEARAGRRKQAKSSPAANAQKAKTVEEARPN</sequence>
<evidence type="ECO:0000313" key="4">
    <source>
        <dbReference type="Proteomes" id="UP001626536"/>
    </source>
</evidence>
<keyword evidence="4" id="KW-1185">Reference proteome</keyword>